<protein>
    <submittedName>
        <fullName evidence="1">Uncharacterized protein</fullName>
    </submittedName>
</protein>
<keyword evidence="2" id="KW-1185">Reference proteome</keyword>
<name>A0ACC2P8L0_9HYME</name>
<proteinExistence type="predicted"/>
<accession>A0ACC2P8L0</accession>
<dbReference type="Proteomes" id="UP001239111">
    <property type="component" value="Chromosome 2"/>
</dbReference>
<gene>
    <name evidence="1" type="ORF">QAD02_015717</name>
</gene>
<evidence type="ECO:0000313" key="1">
    <source>
        <dbReference type="EMBL" id="KAJ8679930.1"/>
    </source>
</evidence>
<dbReference type="EMBL" id="CM056742">
    <property type="protein sequence ID" value="KAJ8679930.1"/>
    <property type="molecule type" value="Genomic_DNA"/>
</dbReference>
<comment type="caution">
    <text evidence="1">The sequence shown here is derived from an EMBL/GenBank/DDBJ whole genome shotgun (WGS) entry which is preliminary data.</text>
</comment>
<evidence type="ECO:0000313" key="2">
    <source>
        <dbReference type="Proteomes" id="UP001239111"/>
    </source>
</evidence>
<organism evidence="1 2">
    <name type="scientific">Eretmocerus hayati</name>
    <dbReference type="NCBI Taxonomy" id="131215"/>
    <lineage>
        <taxon>Eukaryota</taxon>
        <taxon>Metazoa</taxon>
        <taxon>Ecdysozoa</taxon>
        <taxon>Arthropoda</taxon>
        <taxon>Hexapoda</taxon>
        <taxon>Insecta</taxon>
        <taxon>Pterygota</taxon>
        <taxon>Neoptera</taxon>
        <taxon>Endopterygota</taxon>
        <taxon>Hymenoptera</taxon>
        <taxon>Apocrita</taxon>
        <taxon>Proctotrupomorpha</taxon>
        <taxon>Chalcidoidea</taxon>
        <taxon>Aphelinidae</taxon>
        <taxon>Aphelininae</taxon>
        <taxon>Eretmocerus</taxon>
    </lineage>
</organism>
<reference evidence="1" key="1">
    <citation type="submission" date="2023-04" db="EMBL/GenBank/DDBJ databases">
        <title>A chromosome-level genome assembly of the parasitoid wasp Eretmocerus hayati.</title>
        <authorList>
            <person name="Zhong Y."/>
            <person name="Liu S."/>
            <person name="Liu Y."/>
        </authorList>
    </citation>
    <scope>NUCLEOTIDE SEQUENCE</scope>
    <source>
        <strain evidence="1">ZJU_SS_LIU_2023</strain>
    </source>
</reference>
<sequence>MEYIFALFVCLSLVISLSSAYRILAIFPVTGRSHFNVLEPIVKGLVEKGHKVDVISKFPLEKPSASDTDTFTSPIIHSRKSFHYEHLRSRFYSIEFLHEYLKSICENLGDPQLLEIIRNPPSDPPYDALIIRVAYGYQCFAAIGHLWNVPVISIVVSAPYPFELNAIMSPLNLAFSSKNLQNYKENMTFWDRLYNFVVTHYILLEYHYYARVQDDIIKKYLGSNMPHYTQLEKEVSLILTNSHLSLHGIQPKSPAHIEIGGIHIQNNTSSMDVELRKILDGSENGFVYFSFGTFVVVESLPRVVLERFFATFRKISPIRVIMKSKNPTALPQNIPSNVFTLPWLPQQEVLQHPNIKGFLTHGGGLGSQEAVYYGVPVICVPFFVDQLVNCDIASEKGYGIKLNIEIARQEDYDSAIAKILHDPSYKTAVKRLSMIYRDRPRKPKDEAVYWIEYVINHGKMALRSASVSLSWWQVELYDIYAFVIAVLVLTIIIASLSIKYIVKALSSLRIHLSEQLYNKKVE</sequence>